<keyword evidence="1" id="KW-0812">Transmembrane</keyword>
<comment type="caution">
    <text evidence="2">The sequence shown here is derived from an EMBL/GenBank/DDBJ whole genome shotgun (WGS) entry which is preliminary data.</text>
</comment>
<name>A0ABP4V6X6_9ACTN</name>
<evidence type="ECO:0008006" key="4">
    <source>
        <dbReference type="Google" id="ProtNLM"/>
    </source>
</evidence>
<evidence type="ECO:0000256" key="1">
    <source>
        <dbReference type="SAM" id="Phobius"/>
    </source>
</evidence>
<dbReference type="EMBL" id="BAAAQG010000015">
    <property type="protein sequence ID" value="GAA1716487.1"/>
    <property type="molecule type" value="Genomic_DNA"/>
</dbReference>
<feature type="transmembrane region" description="Helical" evidence="1">
    <location>
        <begin position="82"/>
        <end position="101"/>
    </location>
</feature>
<feature type="transmembrane region" description="Helical" evidence="1">
    <location>
        <begin position="24"/>
        <end position="46"/>
    </location>
</feature>
<keyword evidence="1" id="KW-0472">Membrane</keyword>
<gene>
    <name evidence="2" type="ORF">GCM10009831_27820</name>
</gene>
<evidence type="ECO:0000313" key="2">
    <source>
        <dbReference type="EMBL" id="GAA1716487.1"/>
    </source>
</evidence>
<sequence length="106" mass="10828">MAGVSDAPTTLAAVIDALPGTWGLIQLAIQAALVAWALVGLVLAVLPPASAYSMEGKWPKPAWIGICAGAALFFAIRPFGILGIVAMVAVGVFFADVKPAVGGRRR</sequence>
<accession>A0ABP4V6X6</accession>
<keyword evidence="3" id="KW-1185">Reference proteome</keyword>
<keyword evidence="1" id="KW-1133">Transmembrane helix</keyword>
<organism evidence="2 3">
    <name type="scientific">Dietzia cercidiphylli</name>
    <dbReference type="NCBI Taxonomy" id="498199"/>
    <lineage>
        <taxon>Bacteria</taxon>
        <taxon>Bacillati</taxon>
        <taxon>Actinomycetota</taxon>
        <taxon>Actinomycetes</taxon>
        <taxon>Mycobacteriales</taxon>
        <taxon>Dietziaceae</taxon>
        <taxon>Dietzia</taxon>
    </lineage>
</organism>
<dbReference type="Proteomes" id="UP001500383">
    <property type="component" value="Unassembled WGS sequence"/>
</dbReference>
<reference evidence="3" key="1">
    <citation type="journal article" date="2019" name="Int. J. Syst. Evol. Microbiol.">
        <title>The Global Catalogue of Microorganisms (GCM) 10K type strain sequencing project: providing services to taxonomists for standard genome sequencing and annotation.</title>
        <authorList>
            <consortium name="The Broad Institute Genomics Platform"/>
            <consortium name="The Broad Institute Genome Sequencing Center for Infectious Disease"/>
            <person name="Wu L."/>
            <person name="Ma J."/>
        </authorList>
    </citation>
    <scope>NUCLEOTIDE SEQUENCE [LARGE SCALE GENOMIC DNA]</scope>
    <source>
        <strain evidence="3">JCM 16002</strain>
    </source>
</reference>
<proteinExistence type="predicted"/>
<dbReference type="Pfam" id="PF10724">
    <property type="entry name" value="DUF2516"/>
    <property type="match status" value="1"/>
</dbReference>
<dbReference type="InterPro" id="IPR019662">
    <property type="entry name" value="DUF2516"/>
</dbReference>
<protein>
    <recommendedName>
        <fullName evidence="4">DUF2516 family protein</fullName>
    </recommendedName>
</protein>
<evidence type="ECO:0000313" key="3">
    <source>
        <dbReference type="Proteomes" id="UP001500383"/>
    </source>
</evidence>